<sequence length="269" mass="28659">MHELPLLIFTLCLQGSVGVTVWLALGRQYAVEGRVPARGALPAMAGAFVLACVGLLASALHMGYPLNALNALRHVASSWLSREIVFASLYLAALGLGIVLLFFRKPGWQPLLALAAAFGLVDVFCMAQVYIHASVATWQHSNTLALFFGTSGIIGSVVIALAYLRNAGAAMRCAVVVVALMVLIRLIMQPLWLADINAVDTTVVTFPHHPLQALAQLRDVYLLGWCVSAAGMLCFAAGGLRNARGTLVAGSVLLLLGEIMLRYVFFSIG</sequence>
<dbReference type="GO" id="GO:0009390">
    <property type="term" value="C:dimethyl sulfoxide reductase complex"/>
    <property type="evidence" value="ECO:0007669"/>
    <property type="project" value="TreeGrafter"/>
</dbReference>
<feature type="transmembrane region" description="Helical" evidence="1">
    <location>
        <begin position="169"/>
        <end position="188"/>
    </location>
</feature>
<dbReference type="PANTHER" id="PTHR38095">
    <property type="entry name" value="ANAEROBIC DIMETHYL SULFOXIDE REDUCTASE CHAIN YNFH"/>
    <property type="match status" value="1"/>
</dbReference>
<dbReference type="Pfam" id="PF04976">
    <property type="entry name" value="DmsC"/>
    <property type="match status" value="1"/>
</dbReference>
<dbReference type="BioCyc" id="SENT588858:STM14_RS13865-MONOMER"/>
<evidence type="ECO:0000256" key="1">
    <source>
        <dbReference type="SAM" id="Phobius"/>
    </source>
</evidence>
<dbReference type="GO" id="GO:0019645">
    <property type="term" value="P:anaerobic electron transport chain"/>
    <property type="evidence" value="ECO:0007669"/>
    <property type="project" value="InterPro"/>
</dbReference>
<dbReference type="GO" id="GO:0009389">
    <property type="term" value="F:dimethyl sulfoxide reductase activity"/>
    <property type="evidence" value="ECO:0007669"/>
    <property type="project" value="TreeGrafter"/>
</dbReference>
<dbReference type="KEGG" id="seo:STM14_3101"/>
<keyword evidence="3" id="KW-1185">Reference proteome</keyword>
<dbReference type="HOGENOM" id="CLU_064909_1_0_6"/>
<name>A0A0F6B4U1_SALT1</name>
<feature type="transmembrane region" description="Helical" evidence="1">
    <location>
        <begin position="143"/>
        <end position="164"/>
    </location>
</feature>
<dbReference type="Proteomes" id="UP000002695">
    <property type="component" value="Chromosome"/>
</dbReference>
<dbReference type="PATRIC" id="fig|588858.6.peg.2875"/>
<reference evidence="2 3" key="1">
    <citation type="journal article" date="2010" name="J. Bacteriol.">
        <title>Short-term signatures of evolutionary change in the Salmonella enterica serovar typhimurium 14028 genome.</title>
        <authorList>
            <person name="Jarvik T."/>
            <person name="Smillie C."/>
            <person name="Groisman E.A."/>
            <person name="Ochman H."/>
        </authorList>
    </citation>
    <scope>NUCLEOTIDE SEQUENCE [LARGE SCALE GENOMIC DNA]</scope>
    <source>
        <strain evidence="3">14028s / SGSC 2262</strain>
    </source>
</reference>
<dbReference type="InterPro" id="IPR007059">
    <property type="entry name" value="DmsC"/>
</dbReference>
<feature type="transmembrane region" description="Helical" evidence="1">
    <location>
        <begin position="220"/>
        <end position="240"/>
    </location>
</feature>
<evidence type="ECO:0000313" key="3">
    <source>
        <dbReference type="Proteomes" id="UP000002695"/>
    </source>
</evidence>
<gene>
    <name evidence="2" type="ordered locus">STM14_3101</name>
</gene>
<keyword evidence="1" id="KW-1133">Transmembrane helix</keyword>
<proteinExistence type="predicted"/>
<dbReference type="PANTHER" id="PTHR38095:SF2">
    <property type="entry name" value="ANAEROBIC DIMETHYL SULFOXIDE REDUCTASE CHAIN C"/>
    <property type="match status" value="1"/>
</dbReference>
<dbReference type="AlphaFoldDB" id="A0A0F6B4U1"/>
<dbReference type="RefSeq" id="WP_000544894.1">
    <property type="nucleotide sequence ID" value="NC_016856.1"/>
</dbReference>
<keyword evidence="1" id="KW-0812">Transmembrane</keyword>
<evidence type="ECO:0000313" key="2">
    <source>
        <dbReference type="EMBL" id="ACY89532.1"/>
    </source>
</evidence>
<dbReference type="EMBL" id="CP001363">
    <property type="protein sequence ID" value="ACY89532.1"/>
    <property type="molecule type" value="Genomic_DNA"/>
</dbReference>
<feature type="transmembrane region" description="Helical" evidence="1">
    <location>
        <begin position="84"/>
        <end position="103"/>
    </location>
</feature>
<accession>A0A0F6B4U1</accession>
<feature type="transmembrane region" description="Helical" evidence="1">
    <location>
        <begin position="110"/>
        <end position="131"/>
    </location>
</feature>
<dbReference type="GO" id="GO:0005886">
    <property type="term" value="C:plasma membrane"/>
    <property type="evidence" value="ECO:0007669"/>
    <property type="project" value="TreeGrafter"/>
</dbReference>
<feature type="transmembrane region" description="Helical" evidence="1">
    <location>
        <begin position="6"/>
        <end position="25"/>
    </location>
</feature>
<feature type="transmembrane region" description="Helical" evidence="1">
    <location>
        <begin position="247"/>
        <end position="266"/>
    </location>
</feature>
<keyword evidence="1" id="KW-0472">Membrane</keyword>
<protein>
    <submittedName>
        <fullName evidence="2">Dimethylsulfoxide reductase</fullName>
    </submittedName>
</protein>
<feature type="transmembrane region" description="Helical" evidence="1">
    <location>
        <begin position="45"/>
        <end position="64"/>
    </location>
</feature>
<organism evidence="2 3">
    <name type="scientific">Salmonella typhimurium (strain 14028s / SGSC 2262)</name>
    <dbReference type="NCBI Taxonomy" id="588858"/>
    <lineage>
        <taxon>Bacteria</taxon>
        <taxon>Pseudomonadati</taxon>
        <taxon>Pseudomonadota</taxon>
        <taxon>Gammaproteobacteria</taxon>
        <taxon>Enterobacterales</taxon>
        <taxon>Enterobacteriaceae</taxon>
        <taxon>Salmonella</taxon>
    </lineage>
</organism>